<name>A0ABX0MZG7_9BURK</name>
<dbReference type="EMBL" id="WHJG01000003">
    <property type="protein sequence ID" value="NHZ78438.1"/>
    <property type="molecule type" value="Genomic_DNA"/>
</dbReference>
<organism evidence="2 3">
    <name type="scientific">Massilia frigida</name>
    <dbReference type="NCBI Taxonomy" id="2609281"/>
    <lineage>
        <taxon>Bacteria</taxon>
        <taxon>Pseudomonadati</taxon>
        <taxon>Pseudomonadota</taxon>
        <taxon>Betaproteobacteria</taxon>
        <taxon>Burkholderiales</taxon>
        <taxon>Oxalobacteraceae</taxon>
        <taxon>Telluria group</taxon>
        <taxon>Massilia</taxon>
    </lineage>
</organism>
<feature type="region of interest" description="Disordered" evidence="1">
    <location>
        <begin position="1"/>
        <end position="40"/>
    </location>
</feature>
<evidence type="ECO:0000256" key="1">
    <source>
        <dbReference type="SAM" id="MobiDB-lite"/>
    </source>
</evidence>
<dbReference type="Proteomes" id="UP000621455">
    <property type="component" value="Unassembled WGS sequence"/>
</dbReference>
<sequence length="103" mass="10946">MSKKTIVAPRLDATESPPDDKRQLDAMTPPPSDAVQPAGTPVFDDEVQHSVPLEFVRVRVLVQCEHGNCNDVVEIDAALLDGLVGVVDPDPSAVAYAISLVSV</sequence>
<keyword evidence="3" id="KW-1185">Reference proteome</keyword>
<dbReference type="RefSeq" id="WP_167085233.1">
    <property type="nucleotide sequence ID" value="NZ_WHJG01000003.1"/>
</dbReference>
<gene>
    <name evidence="2" type="ORF">F2P44_03940</name>
</gene>
<accession>A0ABX0MZG7</accession>
<proteinExistence type="predicted"/>
<reference evidence="2 3" key="1">
    <citation type="submission" date="2019-10" db="EMBL/GenBank/DDBJ databases">
        <title>Taxonomy of Antarctic Massilia spp.: description of Massilia rubra sp. nov., Massilia aquatica sp. nov., Massilia mucilaginosa sp. nov., Massilia frigida sp. nov. isolated from streams, lakes and regoliths.</title>
        <authorList>
            <person name="Holochova P."/>
            <person name="Sedlacek I."/>
            <person name="Kralova S."/>
            <person name="Maslanova I."/>
            <person name="Busse H.-J."/>
            <person name="Stankova E."/>
            <person name="Vrbovska V."/>
            <person name="Kovarovic V."/>
            <person name="Bartak M."/>
            <person name="Svec P."/>
            <person name="Pantucek R."/>
        </authorList>
    </citation>
    <scope>NUCLEOTIDE SEQUENCE [LARGE SCALE GENOMIC DNA]</scope>
    <source>
        <strain evidence="2 3">CCM 8695</strain>
    </source>
</reference>
<comment type="caution">
    <text evidence="2">The sequence shown here is derived from an EMBL/GenBank/DDBJ whole genome shotgun (WGS) entry which is preliminary data.</text>
</comment>
<protein>
    <submittedName>
        <fullName evidence="2">Uncharacterized protein</fullName>
    </submittedName>
</protein>
<evidence type="ECO:0000313" key="3">
    <source>
        <dbReference type="Proteomes" id="UP000621455"/>
    </source>
</evidence>
<evidence type="ECO:0000313" key="2">
    <source>
        <dbReference type="EMBL" id="NHZ78438.1"/>
    </source>
</evidence>